<accession>A0A6A4VD49</accession>
<feature type="region of interest" description="Disordered" evidence="1">
    <location>
        <begin position="480"/>
        <end position="723"/>
    </location>
</feature>
<feature type="compositionally biased region" description="Basic and acidic residues" evidence="1">
    <location>
        <begin position="610"/>
        <end position="636"/>
    </location>
</feature>
<feature type="domain" description="BTB" evidence="2">
    <location>
        <begin position="283"/>
        <end position="351"/>
    </location>
</feature>
<dbReference type="SMART" id="SM00225">
    <property type="entry name" value="BTB"/>
    <property type="match status" value="2"/>
</dbReference>
<feature type="compositionally biased region" description="Low complexity" evidence="1">
    <location>
        <begin position="692"/>
        <end position="703"/>
    </location>
</feature>
<dbReference type="SUPFAM" id="SSF54695">
    <property type="entry name" value="POZ domain"/>
    <property type="match status" value="2"/>
</dbReference>
<dbReference type="CDD" id="cd18186">
    <property type="entry name" value="BTB_POZ_ZBTB_KLHL-like"/>
    <property type="match status" value="1"/>
</dbReference>
<dbReference type="CDD" id="cd18500">
    <property type="entry name" value="BACK_IBtk"/>
    <property type="match status" value="1"/>
</dbReference>
<evidence type="ECO:0000259" key="2">
    <source>
        <dbReference type="PROSITE" id="PS50097"/>
    </source>
</evidence>
<dbReference type="Proteomes" id="UP000440578">
    <property type="component" value="Unassembled WGS sequence"/>
</dbReference>
<name>A0A6A4VD49_AMPAM</name>
<proteinExistence type="predicted"/>
<evidence type="ECO:0000313" key="3">
    <source>
        <dbReference type="EMBL" id="KAF0291553.1"/>
    </source>
</evidence>
<feature type="compositionally biased region" description="Basic residues" evidence="1">
    <location>
        <begin position="673"/>
        <end position="682"/>
    </location>
</feature>
<gene>
    <name evidence="3" type="primary">ibtk_4</name>
    <name evidence="3" type="ORF">FJT64_010348</name>
</gene>
<feature type="compositionally biased region" description="Low complexity" evidence="1">
    <location>
        <begin position="524"/>
        <end position="538"/>
    </location>
</feature>
<reference evidence="3 4" key="1">
    <citation type="submission" date="2019-07" db="EMBL/GenBank/DDBJ databases">
        <title>Draft genome assembly of a fouling barnacle, Amphibalanus amphitrite (Darwin, 1854): The first reference genome for Thecostraca.</title>
        <authorList>
            <person name="Kim W."/>
        </authorList>
    </citation>
    <scope>NUCLEOTIDE SEQUENCE [LARGE SCALE GENOMIC DNA]</scope>
    <source>
        <strain evidence="3">SNU_AA5</strain>
        <tissue evidence="3">Soma without cirri and trophi</tissue>
    </source>
</reference>
<dbReference type="PANTHER" id="PTHR24413">
    <property type="entry name" value="SPECKLE-TYPE POZ PROTEIN"/>
    <property type="match status" value="1"/>
</dbReference>
<dbReference type="OrthoDB" id="1893551at2759"/>
<dbReference type="GO" id="GO:0016301">
    <property type="term" value="F:kinase activity"/>
    <property type="evidence" value="ECO:0007669"/>
    <property type="project" value="UniProtKB-KW"/>
</dbReference>
<dbReference type="EMBL" id="VIIS01001868">
    <property type="protein sequence ID" value="KAF0291553.1"/>
    <property type="molecule type" value="Genomic_DNA"/>
</dbReference>
<feature type="compositionally biased region" description="Low complexity" evidence="1">
    <location>
        <begin position="508"/>
        <end position="518"/>
    </location>
</feature>
<feature type="compositionally biased region" description="Pro residues" evidence="1">
    <location>
        <begin position="597"/>
        <end position="609"/>
    </location>
</feature>
<evidence type="ECO:0000313" key="4">
    <source>
        <dbReference type="Proteomes" id="UP000440578"/>
    </source>
</evidence>
<sequence length="803" mass="86913">MAERGSDKLVWGEGETIQDYLRRVDAYALLGDEKKTIGKTLLGLGHRISVIDSLSDTDKSSVTNLKAALLREFGDTTQQSQRQFLTRRKRDGHRLPLEARASGAPVHSVQVRLGHDCLLEPHSERVVEAGHERFPCHKFILASGSSYFSQQFAGVESGDVTTHRVDGVPAAALRQVLQFLYMGTCDLMRPGPTDFRLEPTDPGTGPGSRPQPQHKTDKKAAGKARPPQPLQVVREAARRLGVPAMLTKLDGVRLTAGRIELARGADISPAPLRLDPAAPPGLSDVSVVGTDGAAVPCHKCVLAARLEYFNMMLSSTWAESRSSEPVRLSVPGAVLAILLRYCYTDEALLQPEDSEQLQTDDLELLCGLLAAADHMLADRLKHICEVALSRQLTLKNAVEILEFSSLYGAEQLQAACSQFICLNLAALMENRTLEQASDEVLEQLGGYYRRENPAVSRRRLTPADGPPGKELIAAVHRAYPVSPDDPAPEPAEEEVRSRPPPRRRPSGRRSSGPSRGPGAETQRQRAVSSSSVISLTASEAASEDGDTLPELNGADVPSSPVPEFTLVTRRRHPERTADQPPPPAETAAEQRYIPGMTPRPQPARAAPPDPPREDPVSPREDPGSPREDPGSPHKDPTTPPSEAFPALGCEVTRTAAGPSPASGGDRSAEGRRSSTKKGRRGRPLALDGSPMAPAAAPVTPVRTETPRRPAWSAGAANKPAWTAGTTNGTGEWHSAIHSCLLTHSMLVCFSFSTSLTPPPRFLSFSSLFIHHFWFSVRLSSLAQNKRFPKACFSAWLKSIGFRC</sequence>
<dbReference type="Pfam" id="PF00651">
    <property type="entry name" value="BTB"/>
    <property type="match status" value="2"/>
</dbReference>
<dbReference type="InterPro" id="IPR000210">
    <property type="entry name" value="BTB/POZ_dom"/>
</dbReference>
<protein>
    <submittedName>
        <fullName evidence="3">Inhibitor of Bruton tyrosine kinase</fullName>
    </submittedName>
</protein>
<organism evidence="3 4">
    <name type="scientific">Amphibalanus amphitrite</name>
    <name type="common">Striped barnacle</name>
    <name type="synonym">Balanus amphitrite</name>
    <dbReference type="NCBI Taxonomy" id="1232801"/>
    <lineage>
        <taxon>Eukaryota</taxon>
        <taxon>Metazoa</taxon>
        <taxon>Ecdysozoa</taxon>
        <taxon>Arthropoda</taxon>
        <taxon>Crustacea</taxon>
        <taxon>Multicrustacea</taxon>
        <taxon>Cirripedia</taxon>
        <taxon>Thoracica</taxon>
        <taxon>Thoracicalcarea</taxon>
        <taxon>Balanomorpha</taxon>
        <taxon>Balanoidea</taxon>
        <taxon>Balanidae</taxon>
        <taxon>Amphibalaninae</taxon>
        <taxon>Amphibalanus</taxon>
    </lineage>
</organism>
<keyword evidence="3" id="KW-0808">Transferase</keyword>
<dbReference type="InterPro" id="IPR011333">
    <property type="entry name" value="SKP1/BTB/POZ_sf"/>
</dbReference>
<dbReference type="PROSITE" id="PS50097">
    <property type="entry name" value="BTB"/>
    <property type="match status" value="2"/>
</dbReference>
<keyword evidence="4" id="KW-1185">Reference proteome</keyword>
<dbReference type="AlphaFoldDB" id="A0A6A4VD49"/>
<evidence type="ECO:0000256" key="1">
    <source>
        <dbReference type="SAM" id="MobiDB-lite"/>
    </source>
</evidence>
<keyword evidence="3" id="KW-0418">Kinase</keyword>
<comment type="caution">
    <text evidence="3">The sequence shown here is derived from an EMBL/GenBank/DDBJ whole genome shotgun (WGS) entry which is preliminary data.</text>
</comment>
<feature type="domain" description="BTB" evidence="2">
    <location>
        <begin position="123"/>
        <end position="189"/>
    </location>
</feature>
<dbReference type="Gene3D" id="3.30.710.10">
    <property type="entry name" value="Potassium Channel Kv1.1, Chain A"/>
    <property type="match status" value="2"/>
</dbReference>
<feature type="region of interest" description="Disordered" evidence="1">
    <location>
        <begin position="191"/>
        <end position="229"/>
    </location>
</feature>